<gene>
    <name evidence="10" type="ORF">C5Y98_03215</name>
</gene>
<dbReference type="Pfam" id="PF00512">
    <property type="entry name" value="HisKA"/>
    <property type="match status" value="1"/>
</dbReference>
<keyword evidence="6" id="KW-0902">Two-component regulatory system</keyword>
<feature type="domain" description="Histidine kinase" evidence="9">
    <location>
        <begin position="172"/>
        <end position="383"/>
    </location>
</feature>
<dbReference type="Pfam" id="PF25487">
    <property type="entry name" value="ETR1_N"/>
    <property type="match status" value="1"/>
</dbReference>
<evidence type="ECO:0000256" key="2">
    <source>
        <dbReference type="ARBA" id="ARBA00012438"/>
    </source>
</evidence>
<feature type="coiled-coil region" evidence="7">
    <location>
        <begin position="128"/>
        <end position="165"/>
    </location>
</feature>
<dbReference type="Pfam" id="PF02518">
    <property type="entry name" value="HATPase_c"/>
    <property type="match status" value="1"/>
</dbReference>
<evidence type="ECO:0000259" key="9">
    <source>
        <dbReference type="PROSITE" id="PS50109"/>
    </source>
</evidence>
<dbReference type="InterPro" id="IPR058544">
    <property type="entry name" value="ETR1_N"/>
</dbReference>
<keyword evidence="8" id="KW-1133">Transmembrane helix</keyword>
<dbReference type="SMART" id="SM00388">
    <property type="entry name" value="HisKA"/>
    <property type="match status" value="1"/>
</dbReference>
<dbReference type="PRINTS" id="PR00344">
    <property type="entry name" value="BCTRLSENSOR"/>
</dbReference>
<dbReference type="InterPro" id="IPR050736">
    <property type="entry name" value="Sensor_HK_Regulatory"/>
</dbReference>
<keyword evidence="8" id="KW-0472">Membrane</keyword>
<dbReference type="AlphaFoldDB" id="A0A2S8GBD7"/>
<dbReference type="InterPro" id="IPR004358">
    <property type="entry name" value="Sig_transdc_His_kin-like_C"/>
</dbReference>
<proteinExistence type="predicted"/>
<accession>A0A2S8GBD7</accession>
<dbReference type="PANTHER" id="PTHR43711">
    <property type="entry name" value="TWO-COMPONENT HISTIDINE KINASE"/>
    <property type="match status" value="1"/>
</dbReference>
<evidence type="ECO:0000256" key="4">
    <source>
        <dbReference type="ARBA" id="ARBA00022679"/>
    </source>
</evidence>
<evidence type="ECO:0000256" key="1">
    <source>
        <dbReference type="ARBA" id="ARBA00000085"/>
    </source>
</evidence>
<evidence type="ECO:0000313" key="11">
    <source>
        <dbReference type="Proteomes" id="UP000239388"/>
    </source>
</evidence>
<dbReference type="InterPro" id="IPR005467">
    <property type="entry name" value="His_kinase_dom"/>
</dbReference>
<sequence length="389" mass="44633">MSQIWQFFTNLFNTDGFPARWYCGSVWREEPEVGWLHILSDLATFGAYLAIPILLVVFLWRRRDFPFPKLVGLFALFIVSCGLVHLVEAIIFWQPIYRFSGLLKLITAVVSCATVFALVPVIPRILKLPDLEKLNAQMEAEIAERKRAERNLRKHMKQLERSNQELDEFAYIASHDLRSPLQGVKNLASWIRDDNEGKLPEDSVRHIELMQQRILRMENLLDDLLQYSRIGRTNQEIQEVDTGKLIISIVDSLQCPTSMQIEIGSEMPVFNTMKVPLDLTLRNLVQNAIKHHDREDGHIRITSQDAGAFYEFTVQDDGPGIPAEFHERVFKMFETLRPRDTVEGSGMGLSIVKKTVEAINGQVKLESEVGQGTTFRILWPKVLVKEGME</sequence>
<comment type="caution">
    <text evidence="10">The sequence shown here is derived from an EMBL/GenBank/DDBJ whole genome shotgun (WGS) entry which is preliminary data.</text>
</comment>
<evidence type="ECO:0000256" key="7">
    <source>
        <dbReference type="SAM" id="Coils"/>
    </source>
</evidence>
<dbReference type="SUPFAM" id="SSF47384">
    <property type="entry name" value="Homodimeric domain of signal transducing histidine kinase"/>
    <property type="match status" value="1"/>
</dbReference>
<keyword evidence="8" id="KW-0812">Transmembrane</keyword>
<dbReference type="InterPro" id="IPR003661">
    <property type="entry name" value="HisK_dim/P_dom"/>
</dbReference>
<dbReference type="Proteomes" id="UP000239388">
    <property type="component" value="Unassembled WGS sequence"/>
</dbReference>
<dbReference type="Gene3D" id="1.10.287.130">
    <property type="match status" value="1"/>
</dbReference>
<keyword evidence="5" id="KW-0418">Kinase</keyword>
<dbReference type="SMART" id="SM00387">
    <property type="entry name" value="HATPase_c"/>
    <property type="match status" value="1"/>
</dbReference>
<evidence type="ECO:0000256" key="6">
    <source>
        <dbReference type="ARBA" id="ARBA00023012"/>
    </source>
</evidence>
<dbReference type="GO" id="GO:0000155">
    <property type="term" value="F:phosphorelay sensor kinase activity"/>
    <property type="evidence" value="ECO:0007669"/>
    <property type="project" value="InterPro"/>
</dbReference>
<dbReference type="CDD" id="cd00075">
    <property type="entry name" value="HATPase"/>
    <property type="match status" value="1"/>
</dbReference>
<dbReference type="EMBL" id="PUIB01000005">
    <property type="protein sequence ID" value="PQO41743.1"/>
    <property type="molecule type" value="Genomic_DNA"/>
</dbReference>
<keyword evidence="7" id="KW-0175">Coiled coil</keyword>
<dbReference type="PANTHER" id="PTHR43711:SF31">
    <property type="entry name" value="HISTIDINE KINASE"/>
    <property type="match status" value="1"/>
</dbReference>
<evidence type="ECO:0000313" key="10">
    <source>
        <dbReference type="EMBL" id="PQO41743.1"/>
    </source>
</evidence>
<organism evidence="10 11">
    <name type="scientific">Blastopirellula marina</name>
    <dbReference type="NCBI Taxonomy" id="124"/>
    <lineage>
        <taxon>Bacteria</taxon>
        <taxon>Pseudomonadati</taxon>
        <taxon>Planctomycetota</taxon>
        <taxon>Planctomycetia</taxon>
        <taxon>Pirellulales</taxon>
        <taxon>Pirellulaceae</taxon>
        <taxon>Blastopirellula</taxon>
    </lineage>
</organism>
<evidence type="ECO:0000256" key="5">
    <source>
        <dbReference type="ARBA" id="ARBA00022777"/>
    </source>
</evidence>
<name>A0A2S8GBD7_9BACT</name>
<feature type="transmembrane region" description="Helical" evidence="8">
    <location>
        <begin position="35"/>
        <end position="58"/>
    </location>
</feature>
<feature type="transmembrane region" description="Helical" evidence="8">
    <location>
        <begin position="70"/>
        <end position="93"/>
    </location>
</feature>
<evidence type="ECO:0000256" key="3">
    <source>
        <dbReference type="ARBA" id="ARBA00022553"/>
    </source>
</evidence>
<dbReference type="InterPro" id="IPR036097">
    <property type="entry name" value="HisK_dim/P_sf"/>
</dbReference>
<keyword evidence="4" id="KW-0808">Transferase</keyword>
<protein>
    <recommendedName>
        <fullName evidence="2">histidine kinase</fullName>
        <ecNumber evidence="2">2.7.13.3</ecNumber>
    </recommendedName>
</protein>
<dbReference type="SUPFAM" id="SSF55874">
    <property type="entry name" value="ATPase domain of HSP90 chaperone/DNA topoisomerase II/histidine kinase"/>
    <property type="match status" value="1"/>
</dbReference>
<dbReference type="PROSITE" id="PS50109">
    <property type="entry name" value="HIS_KIN"/>
    <property type="match status" value="1"/>
</dbReference>
<dbReference type="Gene3D" id="3.30.565.10">
    <property type="entry name" value="Histidine kinase-like ATPase, C-terminal domain"/>
    <property type="match status" value="1"/>
</dbReference>
<dbReference type="EC" id="2.7.13.3" evidence="2"/>
<dbReference type="InterPro" id="IPR003594">
    <property type="entry name" value="HATPase_dom"/>
</dbReference>
<dbReference type="InterPro" id="IPR036890">
    <property type="entry name" value="HATPase_C_sf"/>
</dbReference>
<evidence type="ECO:0000256" key="8">
    <source>
        <dbReference type="SAM" id="Phobius"/>
    </source>
</evidence>
<feature type="transmembrane region" description="Helical" evidence="8">
    <location>
        <begin position="105"/>
        <end position="126"/>
    </location>
</feature>
<dbReference type="CDD" id="cd00082">
    <property type="entry name" value="HisKA"/>
    <property type="match status" value="1"/>
</dbReference>
<keyword evidence="3" id="KW-0597">Phosphoprotein</keyword>
<reference evidence="10 11" key="1">
    <citation type="submission" date="2018-02" db="EMBL/GenBank/DDBJ databases">
        <title>Comparative genomes isolates from brazilian mangrove.</title>
        <authorList>
            <person name="Araujo J.E."/>
            <person name="Taketani R.G."/>
            <person name="Silva M.C.P."/>
            <person name="Loureco M.V."/>
            <person name="Andreote F.D."/>
        </authorList>
    </citation>
    <scope>NUCLEOTIDE SEQUENCE [LARGE SCALE GENOMIC DNA]</scope>
    <source>
        <strain evidence="10 11">NAP PRIS-MGV</strain>
    </source>
</reference>
<comment type="catalytic activity">
    <reaction evidence="1">
        <text>ATP + protein L-histidine = ADP + protein N-phospho-L-histidine.</text>
        <dbReference type="EC" id="2.7.13.3"/>
    </reaction>
</comment>